<dbReference type="InterPro" id="IPR036291">
    <property type="entry name" value="NAD(P)-bd_dom_sf"/>
</dbReference>
<keyword evidence="1" id="KW-0560">Oxidoreductase</keyword>
<keyword evidence="3" id="KW-1185">Reference proteome</keyword>
<evidence type="ECO:0000313" key="2">
    <source>
        <dbReference type="EMBL" id="GBP32371.1"/>
    </source>
</evidence>
<comment type="caution">
    <text evidence="2">The sequence shown here is derived from an EMBL/GenBank/DDBJ whole genome shotgun (WGS) entry which is preliminary data.</text>
</comment>
<gene>
    <name evidence="2" type="ORF">EVAR_25626_1</name>
</gene>
<dbReference type="PANTHER" id="PTHR43157">
    <property type="entry name" value="PHOSPHATIDYLINOSITOL-GLYCAN BIOSYNTHESIS CLASS F PROTEIN-RELATED"/>
    <property type="match status" value="1"/>
</dbReference>
<accession>A0A4C1V0V1</accession>
<sequence>MVDPGLVDTDITRHMPMSKSITRYFIYPIFWPFMKNPKMGAQGIIHAALDPKMRKISGDYYLNMEKTELSQPAQDFELARWLWRVSEKWTKLKEYKEETITAS</sequence>
<name>A0A4C1V0V1_EUMVA</name>
<dbReference type="Proteomes" id="UP000299102">
    <property type="component" value="Unassembled WGS sequence"/>
</dbReference>
<dbReference type="AlphaFoldDB" id="A0A4C1V0V1"/>
<dbReference type="SUPFAM" id="SSF51735">
    <property type="entry name" value="NAD(P)-binding Rossmann-fold domains"/>
    <property type="match status" value="1"/>
</dbReference>
<evidence type="ECO:0000256" key="1">
    <source>
        <dbReference type="ARBA" id="ARBA00023002"/>
    </source>
</evidence>
<proteinExistence type="predicted"/>
<reference evidence="2 3" key="1">
    <citation type="journal article" date="2019" name="Commun. Biol.">
        <title>The bagworm genome reveals a unique fibroin gene that provides high tensile strength.</title>
        <authorList>
            <person name="Kono N."/>
            <person name="Nakamura H."/>
            <person name="Ohtoshi R."/>
            <person name="Tomita M."/>
            <person name="Numata K."/>
            <person name="Arakawa K."/>
        </authorList>
    </citation>
    <scope>NUCLEOTIDE SEQUENCE [LARGE SCALE GENOMIC DNA]</scope>
</reference>
<organism evidence="2 3">
    <name type="scientific">Eumeta variegata</name>
    <name type="common">Bagworm moth</name>
    <name type="synonym">Eumeta japonica</name>
    <dbReference type="NCBI Taxonomy" id="151549"/>
    <lineage>
        <taxon>Eukaryota</taxon>
        <taxon>Metazoa</taxon>
        <taxon>Ecdysozoa</taxon>
        <taxon>Arthropoda</taxon>
        <taxon>Hexapoda</taxon>
        <taxon>Insecta</taxon>
        <taxon>Pterygota</taxon>
        <taxon>Neoptera</taxon>
        <taxon>Endopterygota</taxon>
        <taxon>Lepidoptera</taxon>
        <taxon>Glossata</taxon>
        <taxon>Ditrysia</taxon>
        <taxon>Tineoidea</taxon>
        <taxon>Psychidae</taxon>
        <taxon>Oiketicinae</taxon>
        <taxon>Eumeta</taxon>
    </lineage>
</organism>
<dbReference type="GO" id="GO:0016491">
    <property type="term" value="F:oxidoreductase activity"/>
    <property type="evidence" value="ECO:0007669"/>
    <property type="project" value="UniProtKB-KW"/>
</dbReference>
<dbReference type="OrthoDB" id="191139at2759"/>
<dbReference type="PANTHER" id="PTHR43157:SF31">
    <property type="entry name" value="PHOSPHATIDYLINOSITOL-GLYCAN BIOSYNTHESIS CLASS F PROTEIN"/>
    <property type="match status" value="1"/>
</dbReference>
<dbReference type="STRING" id="151549.A0A4C1V0V1"/>
<evidence type="ECO:0000313" key="3">
    <source>
        <dbReference type="Proteomes" id="UP000299102"/>
    </source>
</evidence>
<dbReference type="EMBL" id="BGZK01000258">
    <property type="protein sequence ID" value="GBP32371.1"/>
    <property type="molecule type" value="Genomic_DNA"/>
</dbReference>
<protein>
    <submittedName>
        <fullName evidence="2">Uncharacterized protein</fullName>
    </submittedName>
</protein>
<dbReference type="Gene3D" id="3.40.50.720">
    <property type="entry name" value="NAD(P)-binding Rossmann-like Domain"/>
    <property type="match status" value="1"/>
</dbReference>